<organism evidence="1 2">
    <name type="scientific">Larkinella punicea</name>
    <dbReference type="NCBI Taxonomy" id="2315727"/>
    <lineage>
        <taxon>Bacteria</taxon>
        <taxon>Pseudomonadati</taxon>
        <taxon>Bacteroidota</taxon>
        <taxon>Cytophagia</taxon>
        <taxon>Cytophagales</taxon>
        <taxon>Spirosomataceae</taxon>
        <taxon>Larkinella</taxon>
    </lineage>
</organism>
<accession>A0A368JRU5</accession>
<proteinExistence type="predicted"/>
<protein>
    <submittedName>
        <fullName evidence="1">Uncharacterized protein</fullName>
    </submittedName>
</protein>
<comment type="caution">
    <text evidence="1">The sequence shown here is derived from an EMBL/GenBank/DDBJ whole genome shotgun (WGS) entry which is preliminary data.</text>
</comment>
<dbReference type="AlphaFoldDB" id="A0A368JRU5"/>
<sequence>MVRVSDFFKEERDPLFIRGLEKKALEKDRSFTKALLAENKFSVEDIARLVDVSVEFVEEVKNEMKIA</sequence>
<evidence type="ECO:0000313" key="1">
    <source>
        <dbReference type="EMBL" id="RCR70387.1"/>
    </source>
</evidence>
<reference evidence="1 2" key="1">
    <citation type="submission" date="2018-07" db="EMBL/GenBank/DDBJ databases">
        <title>Genome analysis of Larkinella rosea.</title>
        <authorList>
            <person name="Zhou Z."/>
            <person name="Wang G."/>
        </authorList>
    </citation>
    <scope>NUCLEOTIDE SEQUENCE [LARGE SCALE GENOMIC DNA]</scope>
    <source>
        <strain evidence="2">zzj9</strain>
    </source>
</reference>
<name>A0A368JRU5_9BACT</name>
<dbReference type="RefSeq" id="WP_114404958.1">
    <property type="nucleotide sequence ID" value="NZ_QOWE01000004.1"/>
</dbReference>
<evidence type="ECO:0000313" key="2">
    <source>
        <dbReference type="Proteomes" id="UP000253383"/>
    </source>
</evidence>
<dbReference type="OrthoDB" id="965414at2"/>
<dbReference type="Proteomes" id="UP000253383">
    <property type="component" value="Unassembled WGS sequence"/>
</dbReference>
<dbReference type="EMBL" id="QOWE01000004">
    <property type="protein sequence ID" value="RCR70387.1"/>
    <property type="molecule type" value="Genomic_DNA"/>
</dbReference>
<gene>
    <name evidence="1" type="ORF">DUE52_05380</name>
</gene>
<keyword evidence="2" id="KW-1185">Reference proteome</keyword>